<evidence type="ECO:0000313" key="4">
    <source>
        <dbReference type="Proteomes" id="UP000032336"/>
    </source>
</evidence>
<dbReference type="eggNOG" id="COG2239">
    <property type="taxonomic scope" value="Bacteria"/>
</dbReference>
<protein>
    <submittedName>
        <fullName evidence="3">Magnesium transporter MgtE</fullName>
    </submittedName>
</protein>
<feature type="domain" description="CBS" evidence="2">
    <location>
        <begin position="351"/>
        <end position="411"/>
    </location>
</feature>
<proteinExistence type="predicted"/>
<dbReference type="SUPFAM" id="SSF54631">
    <property type="entry name" value="CBS-domain pair"/>
    <property type="match status" value="1"/>
</dbReference>
<evidence type="ECO:0000256" key="1">
    <source>
        <dbReference type="PROSITE-ProRule" id="PRU00703"/>
    </source>
</evidence>
<comment type="caution">
    <text evidence="3">The sequence shown here is derived from an EMBL/GenBank/DDBJ whole genome shotgun (WGS) entry which is preliminary data.</text>
</comment>
<dbReference type="InterPro" id="IPR006669">
    <property type="entry name" value="MgtE_transporter"/>
</dbReference>
<dbReference type="AlphaFoldDB" id="A0A0D8FXD7"/>
<dbReference type="Proteomes" id="UP000032336">
    <property type="component" value="Unassembled WGS sequence"/>
</dbReference>
<dbReference type="PANTHER" id="PTHR43773:SF1">
    <property type="entry name" value="MAGNESIUM TRANSPORTER MGTE"/>
    <property type="match status" value="1"/>
</dbReference>
<accession>A0A0D8FXD7</accession>
<dbReference type="Gene3D" id="1.25.60.10">
    <property type="entry name" value="MgtE N-terminal domain-like"/>
    <property type="match status" value="1"/>
</dbReference>
<sequence>MDQLLWFTEVVRNPVFVQGSEIGKVEDAVLRLEEARYPVLTGFLVSVNDTSIFISSDKLVRLTEESVATDQALSEFSAFERRPQEILIERDLLNHHLIWTKSKLRPRLVTAKDVGFNCEQTIWRAVSIDAATAHRSRWLKAKRSAREHSLVDWLDLVPLVGHVPSARKRLELRSIRKLHPAQLADLLEEASEVEGQEILGALQADPEFEADVVEELAPARQRDAIRHRTDTEVGELLSEMEPDDAVDLLLSLDQDRREGVLAAVPVDAREPIIRLLNYHPESAGGLMTTDVITLDPNMTVADACEVLRNRDALPHNLWSIFLTDGSGHLYGQIAISAMISADQQDTLAKHAETEPPVVQPGSDLSEVAVLMADYNLAALAVVDDDGLLLGSVTVDDVLPRTITPSWRRRQEALSE</sequence>
<name>A0A0D8FXD7_9ACTN</name>
<keyword evidence="1" id="KW-0129">CBS domain</keyword>
<dbReference type="PANTHER" id="PTHR43773">
    <property type="entry name" value="MAGNESIUM TRANSPORTER MGTE"/>
    <property type="match status" value="1"/>
</dbReference>
<dbReference type="InterPro" id="IPR000644">
    <property type="entry name" value="CBS_dom"/>
</dbReference>
<dbReference type="InterPro" id="IPR006668">
    <property type="entry name" value="Mg_transptr_MgtE_intracell_dom"/>
</dbReference>
<dbReference type="Pfam" id="PF00571">
    <property type="entry name" value="CBS"/>
    <property type="match status" value="2"/>
</dbReference>
<dbReference type="InterPro" id="IPR038076">
    <property type="entry name" value="MgtE_N_sf"/>
</dbReference>
<dbReference type="SMART" id="SM00116">
    <property type="entry name" value="CBS"/>
    <property type="match status" value="2"/>
</dbReference>
<evidence type="ECO:0000313" key="3">
    <source>
        <dbReference type="EMBL" id="KJE77806.1"/>
    </source>
</evidence>
<dbReference type="Gene3D" id="3.10.580.10">
    <property type="entry name" value="CBS-domain"/>
    <property type="match status" value="1"/>
</dbReference>
<dbReference type="GO" id="GO:0016020">
    <property type="term" value="C:membrane"/>
    <property type="evidence" value="ECO:0007669"/>
    <property type="project" value="InterPro"/>
</dbReference>
<dbReference type="GO" id="GO:0015095">
    <property type="term" value="F:magnesium ion transmembrane transporter activity"/>
    <property type="evidence" value="ECO:0007669"/>
    <property type="project" value="InterPro"/>
</dbReference>
<dbReference type="InterPro" id="IPR046342">
    <property type="entry name" value="CBS_dom_sf"/>
</dbReference>
<dbReference type="SUPFAM" id="SSF158791">
    <property type="entry name" value="MgtE N-terminal domain-like"/>
    <property type="match status" value="1"/>
</dbReference>
<feature type="domain" description="CBS" evidence="2">
    <location>
        <begin position="287"/>
        <end position="349"/>
    </location>
</feature>
<organism evidence="3 4">
    <name type="scientific">Ferrimicrobium acidiphilum DSM 19497</name>
    <dbReference type="NCBI Taxonomy" id="1121877"/>
    <lineage>
        <taxon>Bacteria</taxon>
        <taxon>Bacillati</taxon>
        <taxon>Actinomycetota</taxon>
        <taxon>Acidimicrobiia</taxon>
        <taxon>Acidimicrobiales</taxon>
        <taxon>Acidimicrobiaceae</taxon>
        <taxon>Ferrimicrobium</taxon>
    </lineage>
</organism>
<dbReference type="PROSITE" id="PS51371">
    <property type="entry name" value="CBS"/>
    <property type="match status" value="2"/>
</dbReference>
<dbReference type="RefSeq" id="WP_052565346.1">
    <property type="nucleotide sequence ID" value="NZ_JQKF01000013.1"/>
</dbReference>
<dbReference type="Pfam" id="PF03448">
    <property type="entry name" value="MgtE_N"/>
    <property type="match status" value="1"/>
</dbReference>
<keyword evidence="4" id="KW-1185">Reference proteome</keyword>
<evidence type="ECO:0000259" key="2">
    <source>
        <dbReference type="PROSITE" id="PS51371"/>
    </source>
</evidence>
<dbReference type="CDD" id="cd04606">
    <property type="entry name" value="CBS_pair_Mg_transporter"/>
    <property type="match status" value="1"/>
</dbReference>
<reference evidence="3 4" key="1">
    <citation type="submission" date="2015-01" db="EMBL/GenBank/DDBJ databases">
        <title>Draft genome of the acidophilic iron oxidizer Ferrimicrobium acidiphilum strain T23.</title>
        <authorList>
            <person name="Poehlein A."/>
            <person name="Eisen S."/>
            <person name="Schloemann M."/>
            <person name="Johnson B.D."/>
            <person name="Daniel R."/>
            <person name="Muehling M."/>
        </authorList>
    </citation>
    <scope>NUCLEOTIDE SEQUENCE [LARGE SCALE GENOMIC DNA]</scope>
    <source>
        <strain evidence="3 4">T23</strain>
    </source>
</reference>
<gene>
    <name evidence="3" type="ORF">FEAC_05550</name>
</gene>
<dbReference type="EMBL" id="JXUW01000003">
    <property type="protein sequence ID" value="KJE77806.1"/>
    <property type="molecule type" value="Genomic_DNA"/>
</dbReference>
<dbReference type="SMART" id="SM00924">
    <property type="entry name" value="MgtE_N"/>
    <property type="match status" value="1"/>
</dbReference>
<dbReference type="OrthoDB" id="9790355at2"/>
<dbReference type="STRING" id="1121877.FEAC_05550"/>